<feature type="compositionally biased region" description="Basic and acidic residues" evidence="1">
    <location>
        <begin position="1"/>
        <end position="15"/>
    </location>
</feature>
<evidence type="ECO:0000256" key="2">
    <source>
        <dbReference type="SAM" id="Phobius"/>
    </source>
</evidence>
<comment type="caution">
    <text evidence="3">The sequence shown here is derived from an EMBL/GenBank/DDBJ whole genome shotgun (WGS) entry which is preliminary data.</text>
</comment>
<accession>A0AAE1QLE0</accession>
<protein>
    <submittedName>
        <fullName evidence="3">Uncharacterized protein</fullName>
    </submittedName>
</protein>
<dbReference type="EMBL" id="JAWZYT010000070">
    <property type="protein sequence ID" value="KAK4328615.1"/>
    <property type="molecule type" value="Genomic_DNA"/>
</dbReference>
<feature type="transmembrane region" description="Helical" evidence="2">
    <location>
        <begin position="57"/>
        <end position="78"/>
    </location>
</feature>
<keyword evidence="2" id="KW-0812">Transmembrane</keyword>
<keyword evidence="2" id="KW-0472">Membrane</keyword>
<feature type="compositionally biased region" description="Low complexity" evidence="1">
    <location>
        <begin position="167"/>
        <end position="180"/>
    </location>
</feature>
<organism evidence="3 4">
    <name type="scientific">Petrolisthes manimaculis</name>
    <dbReference type="NCBI Taxonomy" id="1843537"/>
    <lineage>
        <taxon>Eukaryota</taxon>
        <taxon>Metazoa</taxon>
        <taxon>Ecdysozoa</taxon>
        <taxon>Arthropoda</taxon>
        <taxon>Crustacea</taxon>
        <taxon>Multicrustacea</taxon>
        <taxon>Malacostraca</taxon>
        <taxon>Eumalacostraca</taxon>
        <taxon>Eucarida</taxon>
        <taxon>Decapoda</taxon>
        <taxon>Pleocyemata</taxon>
        <taxon>Anomura</taxon>
        <taxon>Galatheoidea</taxon>
        <taxon>Porcellanidae</taxon>
        <taxon>Petrolisthes</taxon>
    </lineage>
</organism>
<name>A0AAE1QLE0_9EUCA</name>
<gene>
    <name evidence="3" type="ORF">Pmani_000986</name>
</gene>
<reference evidence="3" key="1">
    <citation type="submission" date="2023-11" db="EMBL/GenBank/DDBJ databases">
        <title>Genome assemblies of two species of porcelain crab, Petrolisthes cinctipes and Petrolisthes manimaculis (Anomura: Porcellanidae).</title>
        <authorList>
            <person name="Angst P."/>
        </authorList>
    </citation>
    <scope>NUCLEOTIDE SEQUENCE</scope>
    <source>
        <strain evidence="3">PB745_02</strain>
        <tissue evidence="3">Gill</tissue>
    </source>
</reference>
<feature type="region of interest" description="Disordered" evidence="1">
    <location>
        <begin position="1"/>
        <end position="30"/>
    </location>
</feature>
<evidence type="ECO:0000313" key="3">
    <source>
        <dbReference type="EMBL" id="KAK4328615.1"/>
    </source>
</evidence>
<dbReference type="AlphaFoldDB" id="A0AAE1QLE0"/>
<keyword evidence="4" id="KW-1185">Reference proteome</keyword>
<evidence type="ECO:0000313" key="4">
    <source>
        <dbReference type="Proteomes" id="UP001292094"/>
    </source>
</evidence>
<feature type="region of interest" description="Disordered" evidence="1">
    <location>
        <begin position="165"/>
        <end position="193"/>
    </location>
</feature>
<keyword evidence="2" id="KW-1133">Transmembrane helix</keyword>
<dbReference type="Proteomes" id="UP001292094">
    <property type="component" value="Unassembled WGS sequence"/>
</dbReference>
<evidence type="ECO:0000256" key="1">
    <source>
        <dbReference type="SAM" id="MobiDB-lite"/>
    </source>
</evidence>
<proteinExistence type="predicted"/>
<sequence length="193" mass="19848">MVVEPNKRTQDRGCTSEDETLAKTTLSKSQRLSSRSANTVANVHTGFAARFPLETNVAMHVCVVTVMVLMVAGIVLSFPPHHELQDTSNLPTGLTDLEDEHLSRQKRGCVTCGGGGGGGCGGGGCHDSRESGGYSFENGNDSYESGCVGGGCGGGCVGGGCGGGGTASAHSSAYSSSSSGRWRRSLKKQQEKK</sequence>